<reference evidence="2" key="1">
    <citation type="submission" date="2022-11" db="UniProtKB">
        <authorList>
            <consortium name="WormBaseParasite"/>
        </authorList>
    </citation>
    <scope>IDENTIFICATION</scope>
</reference>
<name>A0A915IMV0_ROMCU</name>
<sequence length="480" mass="54357">MKGMRDESMNLIHGDLFYVDDGYQDKIHDHALIERDLSDIVHDDHYMEDLVDMVQKFEIGPNNRLLDSVEMGSENRLLLNIGESNIDSELDTVDEKNCAFLHEVSSTGSEGMESFVLPDLDKSISENDHLLKNRLDEKKDFYGKRQVHVAYHENYGQDLIDIAYPKTAPVLAGEKHKDIPCEVIELVDDLVNDVDKVLGECSELLDVHSKGSSIDEDFIFGEHNDIMEDFVGEACRIPLFSKENKMEVVDIPVERGGLNVFETYLIKIGRTFQTIIKLQPLCSKTSGKCHGDRYVDALKGLAVHLRSSLKSTHNYLQQELPCIESLDILVDSYPTKKQVVWCSIFDMKEVYNALKKLREINPLSGKIGIKTDLNFLCEKDIPIDVVGDQTANVNLELWEFLSMLRKSVECEPYVNITIESITGSDIDQNLSIKKENIYATDKCPALELKKIKKVTEKSKKASDTGGFEDCLIVGLESRII</sequence>
<evidence type="ECO:0000313" key="1">
    <source>
        <dbReference type="Proteomes" id="UP000887565"/>
    </source>
</evidence>
<dbReference type="AlphaFoldDB" id="A0A915IMV0"/>
<accession>A0A915IMV0</accession>
<evidence type="ECO:0000313" key="2">
    <source>
        <dbReference type="WBParaSite" id="nRc.2.0.1.t15199-RA"/>
    </source>
</evidence>
<protein>
    <submittedName>
        <fullName evidence="2">Uncharacterized protein</fullName>
    </submittedName>
</protein>
<organism evidence="1 2">
    <name type="scientific">Romanomermis culicivorax</name>
    <name type="common">Nematode worm</name>
    <dbReference type="NCBI Taxonomy" id="13658"/>
    <lineage>
        <taxon>Eukaryota</taxon>
        <taxon>Metazoa</taxon>
        <taxon>Ecdysozoa</taxon>
        <taxon>Nematoda</taxon>
        <taxon>Enoplea</taxon>
        <taxon>Dorylaimia</taxon>
        <taxon>Mermithida</taxon>
        <taxon>Mermithoidea</taxon>
        <taxon>Mermithidae</taxon>
        <taxon>Romanomermis</taxon>
    </lineage>
</organism>
<proteinExistence type="predicted"/>
<keyword evidence="1" id="KW-1185">Reference proteome</keyword>
<dbReference type="Proteomes" id="UP000887565">
    <property type="component" value="Unplaced"/>
</dbReference>
<dbReference type="WBParaSite" id="nRc.2.0.1.t15199-RA">
    <property type="protein sequence ID" value="nRc.2.0.1.t15199-RA"/>
    <property type="gene ID" value="nRc.2.0.1.g15199"/>
</dbReference>